<dbReference type="Pfam" id="PF20420">
    <property type="entry name" value="DUF6702"/>
    <property type="match status" value="1"/>
</dbReference>
<organism evidence="1 2">
    <name type="scientific">Persicobacter diffluens</name>
    <dbReference type="NCBI Taxonomy" id="981"/>
    <lineage>
        <taxon>Bacteria</taxon>
        <taxon>Pseudomonadati</taxon>
        <taxon>Bacteroidota</taxon>
        <taxon>Cytophagia</taxon>
        <taxon>Cytophagales</taxon>
        <taxon>Persicobacteraceae</taxon>
        <taxon>Persicobacter</taxon>
    </lineage>
</organism>
<protein>
    <submittedName>
        <fullName evidence="1">Uncharacterized protein</fullName>
    </submittedName>
</protein>
<dbReference type="Proteomes" id="UP001310022">
    <property type="component" value="Unassembled WGS sequence"/>
</dbReference>
<sequence length="167" mass="19693">MRKFYIVGVFLLSLVTLSNPVYAHPYHISLLDMKYDVEEKRIEMEGKVFLDDLADAILREQQLKVDWEMGIPEEAVEAYFLEHVKIQWEGDAREIRFVGMEIEDDALWVYCYVEKVKPRGVLEVKNTILFSEFDDQQNLVHFQDEVGLRSERLHSGRKLVAFPLRKV</sequence>
<dbReference type="RefSeq" id="WP_338237484.1">
    <property type="nucleotide sequence ID" value="NZ_BQKE01000001.1"/>
</dbReference>
<evidence type="ECO:0000313" key="1">
    <source>
        <dbReference type="EMBL" id="GJM62125.1"/>
    </source>
</evidence>
<dbReference type="AlphaFoldDB" id="A0AAN5AJX1"/>
<reference evidence="1 2" key="1">
    <citation type="submission" date="2021-12" db="EMBL/GenBank/DDBJ databases">
        <title>Genome sequencing of bacteria with rrn-lacking chromosome and rrn-plasmid.</title>
        <authorList>
            <person name="Anda M."/>
            <person name="Iwasaki W."/>
        </authorList>
    </citation>
    <scope>NUCLEOTIDE SEQUENCE [LARGE SCALE GENOMIC DNA]</scope>
    <source>
        <strain evidence="1 2">NBRC 15940</strain>
    </source>
</reference>
<gene>
    <name evidence="1" type="ORF">PEDI_26770</name>
</gene>
<name>A0AAN5AJX1_9BACT</name>
<evidence type="ECO:0000313" key="2">
    <source>
        <dbReference type="Proteomes" id="UP001310022"/>
    </source>
</evidence>
<accession>A0AAN5AJX1</accession>
<proteinExistence type="predicted"/>
<dbReference type="EMBL" id="BQKE01000001">
    <property type="protein sequence ID" value="GJM62125.1"/>
    <property type="molecule type" value="Genomic_DNA"/>
</dbReference>
<dbReference type="InterPro" id="IPR046525">
    <property type="entry name" value="DUF6702"/>
</dbReference>
<comment type="caution">
    <text evidence="1">The sequence shown here is derived from an EMBL/GenBank/DDBJ whole genome shotgun (WGS) entry which is preliminary data.</text>
</comment>
<keyword evidence="2" id="KW-1185">Reference proteome</keyword>